<gene>
    <name evidence="1" type="ORF">CJ669_07450</name>
</gene>
<evidence type="ECO:0000313" key="1">
    <source>
        <dbReference type="EMBL" id="PRM87577.1"/>
    </source>
</evidence>
<protein>
    <submittedName>
        <fullName evidence="1">Uncharacterized protein</fullName>
    </submittedName>
</protein>
<accession>A0A2S9SLW1</accession>
<proteinExistence type="predicted"/>
<name>A0A2S9SLW1_9BACT</name>
<comment type="caution">
    <text evidence="1">The sequence shown here is derived from an EMBL/GenBank/DDBJ whole genome shotgun (WGS) entry which is preliminary data.</text>
</comment>
<sequence>MALETLETLETLEDLAKELKNEDNKNVYKIFDDFVENSNFSAEELEQKLAKEYDCFKCDSCEKFYCYDEYSFFDEECIYCFDSESEDEDEF</sequence>
<organism evidence="1 2">
    <name type="scientific">Aliarcobacter cryaerophilus</name>
    <dbReference type="NCBI Taxonomy" id="28198"/>
    <lineage>
        <taxon>Bacteria</taxon>
        <taxon>Pseudomonadati</taxon>
        <taxon>Campylobacterota</taxon>
        <taxon>Epsilonproteobacteria</taxon>
        <taxon>Campylobacterales</taxon>
        <taxon>Arcobacteraceae</taxon>
        <taxon>Aliarcobacter</taxon>
    </lineage>
</organism>
<dbReference type="EMBL" id="NXGJ01000008">
    <property type="protein sequence ID" value="PRM87577.1"/>
    <property type="molecule type" value="Genomic_DNA"/>
</dbReference>
<dbReference type="AlphaFoldDB" id="A0A2S9SLW1"/>
<evidence type="ECO:0000313" key="2">
    <source>
        <dbReference type="Proteomes" id="UP000239065"/>
    </source>
</evidence>
<reference evidence="1 2" key="1">
    <citation type="submission" date="2017-09" db="EMBL/GenBank/DDBJ databases">
        <title>Reassesment of A. cryaerophilus.</title>
        <authorList>
            <person name="Perez-Cataluna A."/>
            <person name="Collado L."/>
            <person name="Salgado O."/>
            <person name="Lefinanco V."/>
            <person name="Figueras M.J."/>
        </authorList>
    </citation>
    <scope>NUCLEOTIDE SEQUENCE [LARGE SCALE GENOMIC DNA]</scope>
    <source>
        <strain evidence="1 2">LMG 9861</strain>
    </source>
</reference>
<dbReference type="Proteomes" id="UP000239065">
    <property type="component" value="Unassembled WGS sequence"/>
</dbReference>
<dbReference type="RefSeq" id="WP_105909386.1">
    <property type="nucleotide sequence ID" value="NZ_NXGJ01000008.1"/>
</dbReference>